<keyword evidence="1" id="KW-0812">Transmembrane</keyword>
<dbReference type="GO" id="GO:0010436">
    <property type="term" value="F:carotenoid dioxygenase activity"/>
    <property type="evidence" value="ECO:0007669"/>
    <property type="project" value="UniProtKB-UniRule"/>
</dbReference>
<keyword evidence="1" id="KW-0560">Oxidoreductase</keyword>
<feature type="binding site" evidence="1">
    <location>
        <position position="61"/>
    </location>
    <ligand>
        <name>Fe cation</name>
        <dbReference type="ChEBI" id="CHEBI:24875"/>
    </ligand>
</feature>
<keyword evidence="3" id="KW-1185">Reference proteome</keyword>
<dbReference type="GO" id="GO:0005506">
    <property type="term" value="F:iron ion binding"/>
    <property type="evidence" value="ECO:0007669"/>
    <property type="project" value="UniProtKB-UniRule"/>
</dbReference>
<feature type="transmembrane region" description="Helical" evidence="1">
    <location>
        <begin position="20"/>
        <end position="40"/>
    </location>
</feature>
<evidence type="ECO:0000313" key="3">
    <source>
        <dbReference type="Proteomes" id="UP001139494"/>
    </source>
</evidence>
<organism evidence="2 3">
    <name type="scientific">Natronomonas aquatica</name>
    <dbReference type="NCBI Taxonomy" id="2841590"/>
    <lineage>
        <taxon>Archaea</taxon>
        <taxon>Methanobacteriati</taxon>
        <taxon>Methanobacteriota</taxon>
        <taxon>Stenosarchaea group</taxon>
        <taxon>Halobacteria</taxon>
        <taxon>Halobacteriales</taxon>
        <taxon>Natronomonadaceae</taxon>
        <taxon>Natronomonas</taxon>
    </lineage>
</organism>
<dbReference type="Proteomes" id="UP001139494">
    <property type="component" value="Unassembled WGS sequence"/>
</dbReference>
<accession>A0A9R1CUQ6</accession>
<dbReference type="GO" id="GO:0005886">
    <property type="term" value="C:plasma membrane"/>
    <property type="evidence" value="ECO:0007669"/>
    <property type="project" value="UniProtKB-SubCell"/>
</dbReference>
<name>A0A9R1CUQ6_9EURY</name>
<dbReference type="GO" id="GO:0003834">
    <property type="term" value="F:beta-carotene 15,15'-dioxygenase activity"/>
    <property type="evidence" value="ECO:0007669"/>
    <property type="project" value="UniProtKB-EC"/>
</dbReference>
<dbReference type="NCBIfam" id="TIGR03753">
    <property type="entry name" value="blh_monoox"/>
    <property type="match status" value="1"/>
</dbReference>
<proteinExistence type="inferred from homology"/>
<dbReference type="EC" id="1.13.11.63" evidence="1"/>
<feature type="transmembrane region" description="Helical" evidence="1">
    <location>
        <begin position="317"/>
        <end position="338"/>
    </location>
</feature>
<sequence length="356" mass="36933">MPGGVGSGESGGVGALSRLAFLPGWIVIGVTTLVFLAGVSVPRSYQLVPLAASVVLFGLPHGAIDHLAIPRTRAEPVTPRWLAAVGGLYLVVGGAYAVVWFLAPAVAVGSFILLTWAHWGQGDVYPLVTFGTGHPTGRVTRLLTAATRGALPMLVPLVAFPAEYELVVTTLVELFDPGTAVAVSAAFTPTGRLAVAVALAALVVGTLAVGFRTAGPAGRRSWLLDAGETLALVAFFSTVPPIFAVGLYFCFWHSIRHIVRLLAVDPGAAPALESNRYISALVSFGRDALPLTAASVAILGLWYLVVPGTVAEPLSLVGAYLALIAVLTLPHVVVVAAMDREQRLWTADPPASDRGG</sequence>
<dbReference type="AlphaFoldDB" id="A0A9R1CUQ6"/>
<feature type="binding site" evidence="1">
    <location>
        <position position="257"/>
    </location>
    <ligand>
        <name>Fe cation</name>
        <dbReference type="ChEBI" id="CHEBI:24875"/>
    </ligand>
</feature>
<gene>
    <name evidence="2" type="ORF">KM295_11760</name>
</gene>
<feature type="transmembrane region" description="Helical" evidence="1">
    <location>
        <begin position="47"/>
        <end position="69"/>
    </location>
</feature>
<dbReference type="EMBL" id="JAHLKM010000017">
    <property type="protein sequence ID" value="MCQ4334143.1"/>
    <property type="molecule type" value="Genomic_DNA"/>
</dbReference>
<comment type="cofactor">
    <cofactor evidence="1">
        <name>Fe(2+)</name>
        <dbReference type="ChEBI" id="CHEBI:29033"/>
    </cofactor>
</comment>
<evidence type="ECO:0000256" key="1">
    <source>
        <dbReference type="HAMAP-Rule" id="MF_02093"/>
    </source>
</evidence>
<comment type="function">
    <text evidence="1">Catalyzes the cleavage of beta-carotene at its central double bond (15,15') to yield two molecules of all-trans-retinal.</text>
</comment>
<dbReference type="GO" id="GO:0016121">
    <property type="term" value="P:carotene catabolic process"/>
    <property type="evidence" value="ECO:0007669"/>
    <property type="project" value="UniProtKB-UniRule"/>
</dbReference>
<keyword evidence="1" id="KW-1003">Cell membrane</keyword>
<feature type="binding site" evidence="1">
    <location>
        <position position="253"/>
    </location>
    <ligand>
        <name>Fe cation</name>
        <dbReference type="ChEBI" id="CHEBI:24875"/>
    </ligand>
</feature>
<comment type="similarity">
    <text evidence="1">Belongs to the Brp/Blh beta-carotene diooxygenase family.</text>
</comment>
<comment type="catalytic activity">
    <reaction evidence="1">
        <text>all-trans-beta-carotene + O2 = 2 all-trans-retinal</text>
        <dbReference type="Rhea" id="RHEA:32887"/>
        <dbReference type="ChEBI" id="CHEBI:15379"/>
        <dbReference type="ChEBI" id="CHEBI:17579"/>
        <dbReference type="ChEBI" id="CHEBI:17898"/>
        <dbReference type="EC" id="1.13.11.63"/>
    </reaction>
</comment>
<comment type="caution">
    <text evidence="2">The sequence shown here is derived from an EMBL/GenBank/DDBJ whole genome shotgun (WGS) entry which is preliminary data.</text>
</comment>
<reference evidence="2" key="1">
    <citation type="journal article" date="2023" name="Front. Microbiol.">
        <title>Genomic-based phylogenetic and metabolic analyses of the genus Natronomonas, and description of Natronomonas aquatica sp. nov.</title>
        <authorList>
            <person name="Garcia-Roldan A."/>
            <person name="Duran-Viseras A."/>
            <person name="de la Haba R.R."/>
            <person name="Corral P."/>
            <person name="Sanchez-Porro C."/>
            <person name="Ventosa A."/>
        </authorList>
    </citation>
    <scope>NUCLEOTIDE SEQUENCE</scope>
    <source>
        <strain evidence="2">F2-12</strain>
    </source>
</reference>
<dbReference type="Pfam" id="PF15461">
    <property type="entry name" value="BCD"/>
    <property type="match status" value="1"/>
</dbReference>
<keyword evidence="1" id="KW-1133">Transmembrane helix</keyword>
<keyword evidence="1" id="KW-0223">Dioxygenase</keyword>
<evidence type="ECO:0000313" key="2">
    <source>
        <dbReference type="EMBL" id="MCQ4334143.1"/>
    </source>
</evidence>
<protein>
    <recommendedName>
        <fullName evidence="1">Probable beta-carotene 15,15'-dioxygenase</fullName>
        <ecNumber evidence="1">1.13.11.63</ecNumber>
    </recommendedName>
</protein>
<feature type="transmembrane region" description="Helical" evidence="1">
    <location>
        <begin position="81"/>
        <end position="114"/>
    </location>
</feature>
<dbReference type="HAMAP" id="MF_02093">
    <property type="entry name" value="Beta_carotene_diox"/>
    <property type="match status" value="1"/>
</dbReference>
<feature type="transmembrane region" description="Helical" evidence="1">
    <location>
        <begin position="193"/>
        <end position="211"/>
    </location>
</feature>
<feature type="binding site" evidence="1">
    <location>
        <position position="118"/>
    </location>
    <ligand>
        <name>Fe cation</name>
        <dbReference type="ChEBI" id="CHEBI:24875"/>
    </ligand>
</feature>
<feature type="transmembrane region" description="Helical" evidence="1">
    <location>
        <begin position="288"/>
        <end position="305"/>
    </location>
</feature>
<dbReference type="InterPro" id="IPR022270">
    <property type="entry name" value="Blh_diox"/>
</dbReference>
<keyword evidence="1" id="KW-0472">Membrane</keyword>
<feature type="transmembrane region" description="Helical" evidence="1">
    <location>
        <begin position="231"/>
        <end position="251"/>
    </location>
</feature>
<keyword evidence="1" id="KW-0408">Iron</keyword>
<keyword evidence="1" id="KW-0479">Metal-binding</keyword>
<comment type="subcellular location">
    <subcellularLocation>
        <location evidence="1">Cell membrane</location>
        <topology evidence="1">Multi-pass membrane protein</topology>
    </subcellularLocation>
</comment>